<name>A0A1I3GQL0_9FIRM</name>
<accession>A0A1I3GQL0</accession>
<dbReference type="EMBL" id="FOQA01000010">
    <property type="protein sequence ID" value="SFI25602.1"/>
    <property type="molecule type" value="Genomic_DNA"/>
</dbReference>
<evidence type="ECO:0000313" key="3">
    <source>
        <dbReference type="Proteomes" id="UP000199287"/>
    </source>
</evidence>
<dbReference type="Gene3D" id="2.60.120.10">
    <property type="entry name" value="Jelly Rolls"/>
    <property type="match status" value="1"/>
</dbReference>
<dbReference type="InterPro" id="IPR000595">
    <property type="entry name" value="cNMP-bd_dom"/>
</dbReference>
<proteinExistence type="predicted"/>
<feature type="domain" description="Cyclic nucleotide-binding" evidence="1">
    <location>
        <begin position="42"/>
        <end position="124"/>
    </location>
</feature>
<dbReference type="InterPro" id="IPR018490">
    <property type="entry name" value="cNMP-bd_dom_sf"/>
</dbReference>
<organism evidence="2 3">
    <name type="scientific">Tindallia magadiensis</name>
    <dbReference type="NCBI Taxonomy" id="69895"/>
    <lineage>
        <taxon>Bacteria</taxon>
        <taxon>Bacillati</taxon>
        <taxon>Bacillota</taxon>
        <taxon>Clostridia</taxon>
        <taxon>Peptostreptococcales</taxon>
        <taxon>Tindalliaceae</taxon>
        <taxon>Tindallia</taxon>
    </lineage>
</organism>
<dbReference type="STRING" id="69895.SAMN05192551_1105"/>
<dbReference type="Proteomes" id="UP000199287">
    <property type="component" value="Unassembled WGS sequence"/>
</dbReference>
<gene>
    <name evidence="2" type="ORF">SAMN05192551_1105</name>
</gene>
<keyword evidence="2" id="KW-0418">Kinase</keyword>
<sequence>MKVEHCFCLKANEQEAVSDFWEGFSEKEKAFLLSEVSSGSKHYSSGCFIDEEETEEHMIYLQKGRVTAFISLENGKNIPLRFIRGGEMFGLSYPSLITGTITFQVLEEAEVYFVRKVLLLEKLSAYPKLLANYLAFVSQRTAFLLNKTILFSIQSNRQRIACFFLNEISHQNTCRLQIHLSKSCMLDCLGMSRSSFYREFNALQQTKAIVLIDKNQYQCCPDKLEAIMLEEAP</sequence>
<evidence type="ECO:0000259" key="1">
    <source>
        <dbReference type="Pfam" id="PF00027"/>
    </source>
</evidence>
<dbReference type="CDD" id="cd00038">
    <property type="entry name" value="CAP_ED"/>
    <property type="match status" value="1"/>
</dbReference>
<dbReference type="OrthoDB" id="3176638at2"/>
<keyword evidence="2" id="KW-0808">Transferase</keyword>
<dbReference type="SUPFAM" id="SSF51206">
    <property type="entry name" value="cAMP-binding domain-like"/>
    <property type="match status" value="1"/>
</dbReference>
<dbReference type="Pfam" id="PF00027">
    <property type="entry name" value="cNMP_binding"/>
    <property type="match status" value="1"/>
</dbReference>
<protein>
    <submittedName>
        <fullName evidence="2">cAMP-binding domain of CRP or a regulatory subunit of cAMP-dependent protein kinases</fullName>
    </submittedName>
</protein>
<reference evidence="3" key="1">
    <citation type="submission" date="2016-10" db="EMBL/GenBank/DDBJ databases">
        <authorList>
            <person name="Varghese N."/>
            <person name="Submissions S."/>
        </authorList>
    </citation>
    <scope>NUCLEOTIDE SEQUENCE [LARGE SCALE GENOMIC DNA]</scope>
    <source>
        <strain evidence="3">Z-7934</strain>
    </source>
</reference>
<dbReference type="GO" id="GO:0016301">
    <property type="term" value="F:kinase activity"/>
    <property type="evidence" value="ECO:0007669"/>
    <property type="project" value="UniProtKB-KW"/>
</dbReference>
<evidence type="ECO:0000313" key="2">
    <source>
        <dbReference type="EMBL" id="SFI25602.1"/>
    </source>
</evidence>
<keyword evidence="3" id="KW-1185">Reference proteome</keyword>
<dbReference type="InterPro" id="IPR014710">
    <property type="entry name" value="RmlC-like_jellyroll"/>
</dbReference>
<dbReference type="AlphaFoldDB" id="A0A1I3GQL0"/>